<dbReference type="EMBL" id="VUMS01000025">
    <property type="protein sequence ID" value="MST67415.1"/>
    <property type="molecule type" value="Genomic_DNA"/>
</dbReference>
<accession>A0A7X2P5B2</accession>
<organism evidence="2 3">
    <name type="scientific">Oliverpabstia intestinalis</name>
    <dbReference type="NCBI Taxonomy" id="2606633"/>
    <lineage>
        <taxon>Bacteria</taxon>
        <taxon>Bacillati</taxon>
        <taxon>Bacillota</taxon>
        <taxon>Clostridia</taxon>
        <taxon>Lachnospirales</taxon>
        <taxon>Lachnospiraceae</taxon>
        <taxon>Oliverpabstia</taxon>
    </lineage>
</organism>
<feature type="domain" description="DUF4046" evidence="1">
    <location>
        <begin position="12"/>
        <end position="81"/>
    </location>
</feature>
<evidence type="ECO:0000313" key="3">
    <source>
        <dbReference type="Proteomes" id="UP000440513"/>
    </source>
</evidence>
<feature type="domain" description="DUF4046" evidence="1">
    <location>
        <begin position="113"/>
        <end position="198"/>
    </location>
</feature>
<dbReference type="InterPro" id="IPR025119">
    <property type="entry name" value="DUF4046"/>
</dbReference>
<protein>
    <recommendedName>
        <fullName evidence="1">DUF4046 domain-containing protein</fullName>
    </recommendedName>
</protein>
<keyword evidence="3" id="KW-1185">Reference proteome</keyword>
<dbReference type="Proteomes" id="UP000440513">
    <property type="component" value="Unassembled WGS sequence"/>
</dbReference>
<dbReference type="RefSeq" id="WP_154432814.1">
    <property type="nucleotide sequence ID" value="NZ_VUMS01000025.1"/>
</dbReference>
<dbReference type="AlphaFoldDB" id="A0A7X2P5B2"/>
<sequence>MNCNLSLLSNFIEEYEELLIGKRTDFSQYFFESSVCTQDLVVECIRYACEELLNWTPRQVCSLFHAQTVELMKLQVLIQHINFPFELEKDRNLSYVLHLLYPDLVPFTVKSSVINIYKQILDGKIQFPRNYATGEEGVAKLCICMQYAIEHYHPFSSVKEMYEFFSSMEGVRFMKKYGLFTLMNLLGMDPLSLLHKVLPPDQRDNFYFIYYSFQKNYKKQCRMTGKV</sequence>
<proteinExistence type="predicted"/>
<evidence type="ECO:0000259" key="1">
    <source>
        <dbReference type="Pfam" id="PF13255"/>
    </source>
</evidence>
<name>A0A7X2P5B2_9FIRM</name>
<gene>
    <name evidence="2" type="ORF">FYJ57_11980</name>
</gene>
<reference evidence="2 3" key="1">
    <citation type="submission" date="2019-08" db="EMBL/GenBank/DDBJ databases">
        <title>In-depth cultivation of the pig gut microbiome towards novel bacterial diversity and tailored functional studies.</title>
        <authorList>
            <person name="Wylensek D."/>
            <person name="Hitch T.C.A."/>
            <person name="Clavel T."/>
        </authorList>
    </citation>
    <scope>NUCLEOTIDE SEQUENCE [LARGE SCALE GENOMIC DNA]</scope>
    <source>
        <strain evidence="2 3">BSM-380-WT-5A</strain>
    </source>
</reference>
<comment type="caution">
    <text evidence="2">The sequence shown here is derived from an EMBL/GenBank/DDBJ whole genome shotgun (WGS) entry which is preliminary data.</text>
</comment>
<dbReference type="Pfam" id="PF13255">
    <property type="entry name" value="DUF4046"/>
    <property type="match status" value="2"/>
</dbReference>
<evidence type="ECO:0000313" key="2">
    <source>
        <dbReference type="EMBL" id="MST67415.1"/>
    </source>
</evidence>